<dbReference type="EMBL" id="CM020620">
    <property type="protein sequence ID" value="KAK1870383.1"/>
    <property type="molecule type" value="Genomic_DNA"/>
</dbReference>
<comment type="caution">
    <text evidence="1">The sequence shown here is derived from an EMBL/GenBank/DDBJ whole genome shotgun (WGS) entry which is preliminary data.</text>
</comment>
<evidence type="ECO:0000313" key="2">
    <source>
        <dbReference type="Proteomes" id="UP000798662"/>
    </source>
</evidence>
<reference evidence="1" key="1">
    <citation type="submission" date="2019-11" db="EMBL/GenBank/DDBJ databases">
        <title>Nori genome reveals adaptations in red seaweeds to the harsh intertidal environment.</title>
        <authorList>
            <person name="Wang D."/>
            <person name="Mao Y."/>
        </authorList>
    </citation>
    <scope>NUCLEOTIDE SEQUENCE</scope>
    <source>
        <tissue evidence="1">Gametophyte</tissue>
    </source>
</reference>
<gene>
    <name evidence="1" type="ORF">I4F81_012845</name>
</gene>
<protein>
    <submittedName>
        <fullName evidence="1">Uncharacterized protein</fullName>
    </submittedName>
</protein>
<accession>A0ACC3CJX7</accession>
<sequence>MSWMALRFKSSPRGRSWTSASPYRATVCVKPLCGSLLRMSLQPPQGNEFALLLEEWKAADAALMDLEEERAVLQNDDGWLPQEVAFFSVDGPVSADVPYDPSVWRSLRDDGLQSPADLWREERLHKFATVHLPAWVSSESRIYAKSKVTADVLYKTSDAEDVIDWVDLPYTCEPELLVKSSSGKPGFNGEVKAPTNTMLRQGVVYALLALRSAYMNSPPGFHRFHSVIPTGYALLAFPHVEYIVAVEMVGKVFATPLSDVFVLGSPQHAAAIRSLHAPPQGNYVDVSRTSEGWDAHPRGVGRSAILWTTVPVVRAESVDQLDMAQERFYKIVTCGAFNGVLKRHQAAHRFRRLHQVYTVYSMLWRSALAAGEGMPGALLPASLRYGDFSVMVDMPFVRGRQSTYKELALAGYVQEQVAEAIAWLARRGLLYRDLRAPNVMVHEEHRRAYLVDYDDIVVRRGWAPSGVDEMLAALRDDCVFRDEGVDAKANLKMIGSGMLACVDAFLKDE</sequence>
<name>A0ACC3CJX7_PYRYE</name>
<dbReference type="Proteomes" id="UP000798662">
    <property type="component" value="Chromosome 3"/>
</dbReference>
<organism evidence="1 2">
    <name type="scientific">Pyropia yezoensis</name>
    <name type="common">Susabi-nori</name>
    <name type="synonym">Porphyra yezoensis</name>
    <dbReference type="NCBI Taxonomy" id="2788"/>
    <lineage>
        <taxon>Eukaryota</taxon>
        <taxon>Rhodophyta</taxon>
        <taxon>Bangiophyceae</taxon>
        <taxon>Bangiales</taxon>
        <taxon>Bangiaceae</taxon>
        <taxon>Pyropia</taxon>
    </lineage>
</organism>
<proteinExistence type="predicted"/>
<evidence type="ECO:0000313" key="1">
    <source>
        <dbReference type="EMBL" id="KAK1870383.1"/>
    </source>
</evidence>
<keyword evidence="2" id="KW-1185">Reference proteome</keyword>